<evidence type="ECO:0000313" key="1">
    <source>
        <dbReference type="EMBL" id="CAK0903142.1"/>
    </source>
</evidence>
<reference evidence="1" key="1">
    <citation type="submission" date="2023-10" db="EMBL/GenBank/DDBJ databases">
        <authorList>
            <person name="Chen Y."/>
            <person name="Shah S."/>
            <person name="Dougan E. K."/>
            <person name="Thang M."/>
            <person name="Chan C."/>
        </authorList>
    </citation>
    <scope>NUCLEOTIDE SEQUENCE [LARGE SCALE GENOMIC DNA]</scope>
</reference>
<name>A0ABN9XTI6_9DINO</name>
<dbReference type="EMBL" id="CAUYUJ010021171">
    <property type="protein sequence ID" value="CAK0903142.1"/>
    <property type="molecule type" value="Genomic_DNA"/>
</dbReference>
<protein>
    <submittedName>
        <fullName evidence="1">Uncharacterized protein</fullName>
    </submittedName>
</protein>
<keyword evidence="2" id="KW-1185">Reference proteome</keyword>
<gene>
    <name evidence="1" type="ORF">PCOR1329_LOCUS79527</name>
</gene>
<proteinExistence type="predicted"/>
<organism evidence="1 2">
    <name type="scientific">Prorocentrum cordatum</name>
    <dbReference type="NCBI Taxonomy" id="2364126"/>
    <lineage>
        <taxon>Eukaryota</taxon>
        <taxon>Sar</taxon>
        <taxon>Alveolata</taxon>
        <taxon>Dinophyceae</taxon>
        <taxon>Prorocentrales</taxon>
        <taxon>Prorocentraceae</taxon>
        <taxon>Prorocentrum</taxon>
    </lineage>
</organism>
<feature type="non-terminal residue" evidence="1">
    <location>
        <position position="250"/>
    </location>
</feature>
<accession>A0ABN9XTI6</accession>
<evidence type="ECO:0000313" key="2">
    <source>
        <dbReference type="Proteomes" id="UP001189429"/>
    </source>
</evidence>
<dbReference type="Proteomes" id="UP001189429">
    <property type="component" value="Unassembled WGS sequence"/>
</dbReference>
<sequence length="250" mass="27144">MVTNCLRIKWTGAAGALRSHDLLPVGAATSLPPWLAAPPTATGAKARRQRSRDLCVPEMARVDWCGQVVQRSRSSVQLPVKARLRMSPPEQAQRLREGGLLGDMKGARCQQRSEDVQRGARARKRFAKEAVYGPPTMKGDKNGAALPGGRGSFEKGHGVLQARAPPPGSARHGRRDVDVARGLGASEKTATRRVNFARFIMGESAQEEQKSARFGGRADGRTTLIAADEAAIARYNVEEDGMRVWHWCVA</sequence>
<comment type="caution">
    <text evidence="1">The sequence shown here is derived from an EMBL/GenBank/DDBJ whole genome shotgun (WGS) entry which is preliminary data.</text>
</comment>